<dbReference type="AlphaFoldDB" id="A0A4Y2IQ43"/>
<evidence type="ECO:0000256" key="1">
    <source>
        <dbReference type="SAM" id="MobiDB-lite"/>
    </source>
</evidence>
<reference evidence="2 3" key="1">
    <citation type="journal article" date="2019" name="Sci. Rep.">
        <title>Orb-weaving spider Araneus ventricosus genome elucidates the spidroin gene catalogue.</title>
        <authorList>
            <person name="Kono N."/>
            <person name="Nakamura H."/>
            <person name="Ohtoshi R."/>
            <person name="Moran D.A.P."/>
            <person name="Shinohara A."/>
            <person name="Yoshida Y."/>
            <person name="Fujiwara M."/>
            <person name="Mori M."/>
            <person name="Tomita M."/>
            <person name="Arakawa K."/>
        </authorList>
    </citation>
    <scope>NUCLEOTIDE SEQUENCE [LARGE SCALE GENOMIC DNA]</scope>
</reference>
<feature type="region of interest" description="Disordered" evidence="1">
    <location>
        <begin position="1"/>
        <end position="24"/>
    </location>
</feature>
<comment type="caution">
    <text evidence="2">The sequence shown here is derived from an EMBL/GenBank/DDBJ whole genome shotgun (WGS) entry which is preliminary data.</text>
</comment>
<dbReference type="OrthoDB" id="6436137at2759"/>
<keyword evidence="3" id="KW-1185">Reference proteome</keyword>
<protein>
    <recommendedName>
        <fullName evidence="4">Ubiquinol-cytochrome C reductase hinge domain-containing protein</fullName>
    </recommendedName>
</protein>
<feature type="compositionally biased region" description="Basic and acidic residues" evidence="1">
    <location>
        <begin position="7"/>
        <end position="24"/>
    </location>
</feature>
<dbReference type="EMBL" id="BGPR01002853">
    <property type="protein sequence ID" value="GBM79983.1"/>
    <property type="molecule type" value="Genomic_DNA"/>
</dbReference>
<gene>
    <name evidence="2" type="ORF">AVEN_47452_1</name>
</gene>
<accession>A0A4Y2IQ43</accession>
<evidence type="ECO:0000313" key="2">
    <source>
        <dbReference type="EMBL" id="GBM79983.1"/>
    </source>
</evidence>
<name>A0A4Y2IQ43_ARAVE</name>
<sequence length="94" mass="10994">MPLKIPLSKDDSKKDKKEKEDAENFSVNEDHLQKEKHIYDCLKSDACTDKRIKLIDCFRKTDVENMPISETCNTELLKMINCVNECVEKSKEKK</sequence>
<dbReference type="Proteomes" id="UP000499080">
    <property type="component" value="Unassembled WGS sequence"/>
</dbReference>
<evidence type="ECO:0000313" key="3">
    <source>
        <dbReference type="Proteomes" id="UP000499080"/>
    </source>
</evidence>
<evidence type="ECO:0008006" key="4">
    <source>
        <dbReference type="Google" id="ProtNLM"/>
    </source>
</evidence>
<organism evidence="2 3">
    <name type="scientific">Araneus ventricosus</name>
    <name type="common">Orbweaver spider</name>
    <name type="synonym">Epeira ventricosa</name>
    <dbReference type="NCBI Taxonomy" id="182803"/>
    <lineage>
        <taxon>Eukaryota</taxon>
        <taxon>Metazoa</taxon>
        <taxon>Ecdysozoa</taxon>
        <taxon>Arthropoda</taxon>
        <taxon>Chelicerata</taxon>
        <taxon>Arachnida</taxon>
        <taxon>Araneae</taxon>
        <taxon>Araneomorphae</taxon>
        <taxon>Entelegynae</taxon>
        <taxon>Araneoidea</taxon>
        <taxon>Araneidae</taxon>
        <taxon>Araneus</taxon>
    </lineage>
</organism>
<proteinExistence type="predicted"/>